<proteinExistence type="predicted"/>
<dbReference type="EMBL" id="LN732068">
    <property type="protein sequence ID" value="CEP15285.1"/>
    <property type="molecule type" value="Genomic_DNA"/>
</dbReference>
<dbReference type="Proteomes" id="UP000054107">
    <property type="component" value="Unassembled WGS sequence"/>
</dbReference>
<keyword evidence="2" id="KW-1185">Reference proteome</keyword>
<evidence type="ECO:0000313" key="2">
    <source>
        <dbReference type="Proteomes" id="UP000054107"/>
    </source>
</evidence>
<accession>A0A0B7N9X3</accession>
<reference evidence="1 2" key="1">
    <citation type="submission" date="2014-09" db="EMBL/GenBank/DDBJ databases">
        <authorList>
            <person name="Ellenberger Sabrina"/>
        </authorList>
    </citation>
    <scope>NUCLEOTIDE SEQUENCE [LARGE SCALE GENOMIC DNA]</scope>
    <source>
        <strain evidence="1 2">CBS 412.66</strain>
    </source>
</reference>
<organism evidence="1 2">
    <name type="scientific">Parasitella parasitica</name>
    <dbReference type="NCBI Taxonomy" id="35722"/>
    <lineage>
        <taxon>Eukaryota</taxon>
        <taxon>Fungi</taxon>
        <taxon>Fungi incertae sedis</taxon>
        <taxon>Mucoromycota</taxon>
        <taxon>Mucoromycotina</taxon>
        <taxon>Mucoromycetes</taxon>
        <taxon>Mucorales</taxon>
        <taxon>Mucorineae</taxon>
        <taxon>Mucoraceae</taxon>
        <taxon>Parasitella</taxon>
    </lineage>
</organism>
<evidence type="ECO:0000313" key="1">
    <source>
        <dbReference type="EMBL" id="CEP15285.1"/>
    </source>
</evidence>
<name>A0A0B7N9X3_9FUNG</name>
<protein>
    <submittedName>
        <fullName evidence="1">Uncharacterized protein</fullName>
    </submittedName>
</protein>
<sequence length="116" mass="13102">MSNKNYSNNMQQIDSRLQKLEETMGLISTNVQDIQSALATFAQSKNDLNEAPPVRKTGQIIFRANNNSSSMEENTKNKSSVSKDMCIEALSKCYRSELTAEEAYSHIRDICVFSRL</sequence>
<gene>
    <name evidence="1" type="primary">PARPA_09492.1 scaffold 36791</name>
</gene>
<dbReference type="AlphaFoldDB" id="A0A0B7N9X3"/>